<feature type="transmembrane region" description="Helical" evidence="2">
    <location>
        <begin position="46"/>
        <end position="68"/>
    </location>
</feature>
<keyword evidence="2" id="KW-1133">Transmembrane helix</keyword>
<reference evidence="3" key="1">
    <citation type="submission" date="2021-01" db="EMBL/GenBank/DDBJ databases">
        <authorList>
            <person name="Corre E."/>
            <person name="Pelletier E."/>
            <person name="Niang G."/>
            <person name="Scheremetjew M."/>
            <person name="Finn R."/>
            <person name="Kale V."/>
            <person name="Holt S."/>
            <person name="Cochrane G."/>
            <person name="Meng A."/>
            <person name="Brown T."/>
            <person name="Cohen L."/>
        </authorList>
    </citation>
    <scope>NUCLEOTIDE SEQUENCE</scope>
    <source>
        <strain evidence="3">CCMP2084</strain>
    </source>
</reference>
<keyword evidence="2" id="KW-0472">Membrane</keyword>
<proteinExistence type="predicted"/>
<evidence type="ECO:0000256" key="1">
    <source>
        <dbReference type="SAM" id="MobiDB-lite"/>
    </source>
</evidence>
<keyword evidence="2" id="KW-0812">Transmembrane</keyword>
<name>A0A7S2UDV3_9STRA</name>
<dbReference type="GO" id="GO:0008999">
    <property type="term" value="F:protein-N-terminal-alanine acetyltransferase activity"/>
    <property type="evidence" value="ECO:0007669"/>
    <property type="project" value="TreeGrafter"/>
</dbReference>
<evidence type="ECO:0008006" key="4">
    <source>
        <dbReference type="Google" id="ProtNLM"/>
    </source>
</evidence>
<dbReference type="PANTHER" id="PTHR43441:SF2">
    <property type="entry name" value="FAMILY ACETYLTRANSFERASE, PUTATIVE (AFU_ORTHOLOGUE AFUA_7G00850)-RELATED"/>
    <property type="match status" value="1"/>
</dbReference>
<dbReference type="SUPFAM" id="SSF55729">
    <property type="entry name" value="Acyl-CoA N-acyltransferases (Nat)"/>
    <property type="match status" value="1"/>
</dbReference>
<protein>
    <recommendedName>
        <fullName evidence="4">N-acetyltransferase domain-containing protein</fullName>
    </recommendedName>
</protein>
<evidence type="ECO:0000256" key="2">
    <source>
        <dbReference type="SAM" id="Phobius"/>
    </source>
</evidence>
<feature type="region of interest" description="Disordered" evidence="1">
    <location>
        <begin position="433"/>
        <end position="474"/>
    </location>
</feature>
<dbReference type="EMBL" id="HBHQ01013011">
    <property type="protein sequence ID" value="CAD9816848.1"/>
    <property type="molecule type" value="Transcribed_RNA"/>
</dbReference>
<dbReference type="GO" id="GO:1990189">
    <property type="term" value="F:protein N-terminal-serine acetyltransferase activity"/>
    <property type="evidence" value="ECO:0007669"/>
    <property type="project" value="TreeGrafter"/>
</dbReference>
<dbReference type="InterPro" id="IPR016181">
    <property type="entry name" value="Acyl_CoA_acyltransferase"/>
</dbReference>
<evidence type="ECO:0000313" key="3">
    <source>
        <dbReference type="EMBL" id="CAD9816848.1"/>
    </source>
</evidence>
<feature type="compositionally biased region" description="Basic and acidic residues" evidence="1">
    <location>
        <begin position="436"/>
        <end position="474"/>
    </location>
</feature>
<dbReference type="PANTHER" id="PTHR43441">
    <property type="entry name" value="RIBOSOMAL-PROTEIN-SERINE ACETYLTRANSFERASE"/>
    <property type="match status" value="1"/>
</dbReference>
<organism evidence="3">
    <name type="scientific">Attheya septentrionalis</name>
    <dbReference type="NCBI Taxonomy" id="420275"/>
    <lineage>
        <taxon>Eukaryota</taxon>
        <taxon>Sar</taxon>
        <taxon>Stramenopiles</taxon>
        <taxon>Ochrophyta</taxon>
        <taxon>Bacillariophyta</taxon>
        <taxon>Coscinodiscophyceae</taxon>
        <taxon>Chaetocerotophycidae</taxon>
        <taxon>Chaetocerotales</taxon>
        <taxon>Attheyaceae</taxon>
        <taxon>Attheya</taxon>
    </lineage>
</organism>
<dbReference type="InterPro" id="IPR051908">
    <property type="entry name" value="Ribosomal_N-acetyltransferase"/>
</dbReference>
<gene>
    <name evidence="3" type="ORF">ASEP1449_LOCUS8680</name>
</gene>
<dbReference type="Gene3D" id="3.40.630.30">
    <property type="match status" value="1"/>
</dbReference>
<dbReference type="AlphaFoldDB" id="A0A7S2UDV3"/>
<sequence>MAIPEVNNGSDLDKLWLALSSLTSIQTLDDILEAFGLKDMPAAQRYGIMFGCMTFTFTITAVVSLLFLGGTFKRIQEQSETGTATIPDAITARVDRPLLLERLLEARERLMKNDASPPTQEGFTNLTKTILNVGPSVEVVKKNSSKKQEVRRHIPPGYEANYLTAYRKCQDKPGGKTLSGLPEARYEAYARSYAGCGVNTSFTYRRSYARMYETLACNTHATEKKMSDHFTNRPEDIVGRMVRLEALEVDRHMQAIYDITSGEAHLENKSFNPMEVWGFLDCGPFANPKELQNSWVFQRKHNEASFAIVESITDRPIGVIILTNDDPKNLTVSLELPIVKPTSDGTAEQIEACFLVMDKLFALGYRRIQLALDAHDASGKKMPARIGFTQEGMIPKHMIVKESNRDSNIYGMLNSDWDAGARSFLFKKLHGAAAQKSDDSNNKSEDELDEQQRQLKEKRDKEEAEKKVQEKANK</sequence>
<accession>A0A7S2UDV3</accession>